<dbReference type="EMBL" id="BAAAQN010000003">
    <property type="protein sequence ID" value="GAA2015307.1"/>
    <property type="molecule type" value="Genomic_DNA"/>
</dbReference>
<name>A0ABP5F5N4_9ACTN</name>
<protein>
    <submittedName>
        <fullName evidence="2">Uncharacterized protein</fullName>
    </submittedName>
</protein>
<organism evidence="2 3">
    <name type="scientific">Catenulispora yoronensis</name>
    <dbReference type="NCBI Taxonomy" id="450799"/>
    <lineage>
        <taxon>Bacteria</taxon>
        <taxon>Bacillati</taxon>
        <taxon>Actinomycetota</taxon>
        <taxon>Actinomycetes</taxon>
        <taxon>Catenulisporales</taxon>
        <taxon>Catenulisporaceae</taxon>
        <taxon>Catenulispora</taxon>
    </lineage>
</organism>
<gene>
    <name evidence="2" type="ORF">GCM10009839_08160</name>
</gene>
<comment type="caution">
    <text evidence="2">The sequence shown here is derived from an EMBL/GenBank/DDBJ whole genome shotgun (WGS) entry which is preliminary data.</text>
</comment>
<sequence length="55" mass="6110">MTMHERSYARHRAAPVHSHRSGPLEIAFGGMLVVALAVFFTFMIGVSLGMQPWPL</sequence>
<evidence type="ECO:0000256" key="1">
    <source>
        <dbReference type="SAM" id="Phobius"/>
    </source>
</evidence>
<reference evidence="3" key="1">
    <citation type="journal article" date="2019" name="Int. J. Syst. Evol. Microbiol.">
        <title>The Global Catalogue of Microorganisms (GCM) 10K type strain sequencing project: providing services to taxonomists for standard genome sequencing and annotation.</title>
        <authorList>
            <consortium name="The Broad Institute Genomics Platform"/>
            <consortium name="The Broad Institute Genome Sequencing Center for Infectious Disease"/>
            <person name="Wu L."/>
            <person name="Ma J."/>
        </authorList>
    </citation>
    <scope>NUCLEOTIDE SEQUENCE [LARGE SCALE GENOMIC DNA]</scope>
    <source>
        <strain evidence="3">JCM 16014</strain>
    </source>
</reference>
<evidence type="ECO:0000313" key="2">
    <source>
        <dbReference type="EMBL" id="GAA2015307.1"/>
    </source>
</evidence>
<dbReference type="Proteomes" id="UP001500751">
    <property type="component" value="Unassembled WGS sequence"/>
</dbReference>
<accession>A0ABP5F5N4</accession>
<keyword evidence="3" id="KW-1185">Reference proteome</keyword>
<keyword evidence="1" id="KW-0472">Membrane</keyword>
<evidence type="ECO:0000313" key="3">
    <source>
        <dbReference type="Proteomes" id="UP001500751"/>
    </source>
</evidence>
<keyword evidence="1" id="KW-1133">Transmembrane helix</keyword>
<proteinExistence type="predicted"/>
<keyword evidence="1" id="KW-0812">Transmembrane</keyword>
<feature type="transmembrane region" description="Helical" evidence="1">
    <location>
        <begin position="26"/>
        <end position="50"/>
    </location>
</feature>